<dbReference type="NCBIfam" id="TIGR02837">
    <property type="entry name" value="spore_II_R"/>
    <property type="match status" value="1"/>
</dbReference>
<dbReference type="EMBL" id="CP020557">
    <property type="protein sequence ID" value="ARF68409.1"/>
    <property type="molecule type" value="Genomic_DNA"/>
</dbReference>
<dbReference type="Proteomes" id="UP000192727">
    <property type="component" value="Chromosome"/>
</dbReference>
<gene>
    <name evidence="2" type="ORF">B7C51_12225</name>
</gene>
<dbReference type="AlphaFoldDB" id="A0A1V0UT30"/>
<evidence type="ECO:0000313" key="2">
    <source>
        <dbReference type="EMBL" id="ARF68409.1"/>
    </source>
</evidence>
<dbReference type="RefSeq" id="WP_083040113.1">
    <property type="nucleotide sequence ID" value="NZ_CP020557.1"/>
</dbReference>
<dbReference type="Pfam" id="PF09551">
    <property type="entry name" value="Spore_II_R"/>
    <property type="match status" value="1"/>
</dbReference>
<protein>
    <submittedName>
        <fullName evidence="2">Stage II sporulation protein R</fullName>
    </submittedName>
</protein>
<reference evidence="2 3" key="1">
    <citation type="submission" date="2017-03" db="EMBL/GenBank/DDBJ databases">
        <title>Paenibacillus larvae genome sequencing.</title>
        <authorList>
            <person name="Dingman D.W."/>
        </authorList>
    </citation>
    <scope>NUCLEOTIDE SEQUENCE [LARGE SCALE GENOMIC DNA]</scope>
    <source>
        <strain evidence="2 3">SAG 10367</strain>
    </source>
</reference>
<organism evidence="2 3">
    <name type="scientific">Paenibacillus larvae subsp. pulvifaciens</name>
    <dbReference type="NCBI Taxonomy" id="1477"/>
    <lineage>
        <taxon>Bacteria</taxon>
        <taxon>Bacillati</taxon>
        <taxon>Bacillota</taxon>
        <taxon>Bacilli</taxon>
        <taxon>Bacillales</taxon>
        <taxon>Paenibacillaceae</taxon>
        <taxon>Paenibacillus</taxon>
    </lineage>
</organism>
<dbReference type="InterPro" id="IPR014202">
    <property type="entry name" value="Spore_II_R"/>
</dbReference>
<feature type="region of interest" description="Disordered" evidence="1">
    <location>
        <begin position="174"/>
        <end position="204"/>
    </location>
</feature>
<feature type="compositionally biased region" description="Basic and acidic residues" evidence="1">
    <location>
        <begin position="189"/>
        <end position="198"/>
    </location>
</feature>
<name>A0A1V0UT30_9BACL</name>
<evidence type="ECO:0000256" key="1">
    <source>
        <dbReference type="SAM" id="MobiDB-lite"/>
    </source>
</evidence>
<evidence type="ECO:0000313" key="3">
    <source>
        <dbReference type="Proteomes" id="UP000192727"/>
    </source>
</evidence>
<sequence length="232" mass="25776">MVKRISYRIYMYLIFAVLVMMMCWDANRTNAAVLGAPIPQDSIRLRILANSDKAADQAIKRRVRDEIVAAMQTWVKGPHSIEEARGIVKDHLPELRELTGRILKERGYDFGYTVELGVVPFPTKMYGNRVYPAGDYEALQVTLGEGKGQNWWCVLFPPLCFVDSVKGEAVATAADGQSGPVQGQASGDIGKRADDQTAAKESGTASDEKTEVRFFLVEVIKSIIEWIASIFK</sequence>
<accession>A0A1V0UT30</accession>
<proteinExistence type="predicted"/>